<evidence type="ECO:0000313" key="3">
    <source>
        <dbReference type="EMBL" id="VVU95800.1"/>
    </source>
</evidence>
<comment type="similarity">
    <text evidence="1">Belongs to the sulfatase family.</text>
</comment>
<dbReference type="PANTHER" id="PTHR42693:SF33">
    <property type="entry name" value="ARYLSULFATASE"/>
    <property type="match status" value="1"/>
</dbReference>
<name>A0A5E8CML0_9ZZZZ</name>
<evidence type="ECO:0000259" key="2">
    <source>
        <dbReference type="Pfam" id="PF00884"/>
    </source>
</evidence>
<sequence length="955" mass="110921">MKDKQKKVMTGVALSGLYSLSKNINKRNSSIKKHNLIEITLCYQDVSIQYIKKEIEELINIKIHIVSYYIETDKYIKVEFLGTVDLSEIPKNLNVKILAQFTSADSYNYLVKPKKYHHNSSYSYLYLCPTKTYAEIIMKSNPLINKKNYEIVFIESIPKTFVFHSNDPYCELARLYYDTQESININPVIKRDKTNVILIMFDQFNAWSNLPESFTKNLRGYQSFKKRGIEFTNMTNNRQMCSPSRSVIMSGMMNTGVLDNIDQKYQADSISNINNLNTIGKVFKSEGYDITCYYGKSHFDFKLSDNFTAPRFNIDTTEVMKIIGFDRHNEYGDDFYNPQHGFYSDHRSFMTHSIIGTDKEVYDIEIDGIKYQGMLPFLMARAIDNKSYHAQFHFTDPHDAMHIFHNPQQTPNSDVMQWAVPFWEQQIEEFGVNNMYYNKLAEYCVSKNSFFNKNYFEDNWEDYKNNAESLLYYESFINDFVTDTDKVNSIYPFLEGAYYGLKMAFTMADKSDIVFWKNFQNLYLSMIQYVDDYLFQLYDFMDKNNMFSNTGVIISADHGEMAGSHGLKQKGLPYKNSTNVPCLICAPNLNPELLGTTNSTIINTYDINPTLACLGGNYKKLDRMIGMSLLSLDKNNTLVVNEKLANENFGIINNWMNWSTGIPYVLTNNDTTNVLNPIQSVMDYQFMCFHSLKEINGIQYNYVIWWSINTIIKNQKKQLSLKELLKLTNHTDLFTLLESLEPSVKNLKPKHLQNIKNILNKNHTNIYSLIHKIKEATELNKFLKLFLELFILSLVPFVFQKTQNIDIKADIQQKRSNLISMELPFLNKSHCELQNQVNEGQYLEMLFNRNDDPSESYNLMDPKNEITNENNLIAEQIFLNICDKAESLGIGYTKTPIISPIALNLLCFLINIINSGKDKLNNVENNILMSFMGENNMDSPFYELIALKQISQIKS</sequence>
<evidence type="ECO:0000256" key="1">
    <source>
        <dbReference type="ARBA" id="ARBA00008779"/>
    </source>
</evidence>
<dbReference type="PANTHER" id="PTHR42693">
    <property type="entry name" value="ARYLSULFATASE FAMILY MEMBER"/>
    <property type="match status" value="1"/>
</dbReference>
<gene>
    <name evidence="3" type="ORF">CPAV1605_1556</name>
</gene>
<dbReference type="SUPFAM" id="SSF53649">
    <property type="entry name" value="Alkaline phosphatase-like"/>
    <property type="match status" value="1"/>
</dbReference>
<dbReference type="Pfam" id="PF00884">
    <property type="entry name" value="Sulfatase"/>
    <property type="match status" value="1"/>
</dbReference>
<protein>
    <submittedName>
        <fullName evidence="3">Sulfatase</fullName>
    </submittedName>
</protein>
<dbReference type="Gene3D" id="3.40.720.10">
    <property type="entry name" value="Alkaline Phosphatase, subunit A"/>
    <property type="match status" value="1"/>
</dbReference>
<accession>A0A5E8CML0</accession>
<feature type="domain" description="Sulfatase N-terminal" evidence="2">
    <location>
        <begin position="195"/>
        <end position="612"/>
    </location>
</feature>
<organism evidence="3">
    <name type="scientific">seawater metagenome</name>
    <dbReference type="NCBI Taxonomy" id="1561972"/>
    <lineage>
        <taxon>unclassified sequences</taxon>
        <taxon>metagenomes</taxon>
        <taxon>ecological metagenomes</taxon>
    </lineage>
</organism>
<proteinExistence type="inferred from homology"/>
<dbReference type="GO" id="GO:0004065">
    <property type="term" value="F:arylsulfatase activity"/>
    <property type="evidence" value="ECO:0007669"/>
    <property type="project" value="TreeGrafter"/>
</dbReference>
<dbReference type="InterPro" id="IPR000917">
    <property type="entry name" value="Sulfatase_N"/>
</dbReference>
<dbReference type="AlphaFoldDB" id="A0A5E8CML0"/>
<dbReference type="EMBL" id="CABVLZ010000013">
    <property type="protein sequence ID" value="VVU95800.1"/>
    <property type="molecule type" value="Genomic_DNA"/>
</dbReference>
<reference evidence="3" key="1">
    <citation type="submission" date="2019-09" db="EMBL/GenBank/DDBJ databases">
        <authorList>
            <person name="Needham M D."/>
        </authorList>
    </citation>
    <scope>NUCLEOTIDE SEQUENCE</scope>
</reference>
<dbReference type="InterPro" id="IPR050738">
    <property type="entry name" value="Sulfatase"/>
</dbReference>
<dbReference type="InterPro" id="IPR017850">
    <property type="entry name" value="Alkaline_phosphatase_core_sf"/>
</dbReference>